<keyword evidence="2" id="KW-1185">Reference proteome</keyword>
<protein>
    <submittedName>
        <fullName evidence="1">Uncharacterized protein</fullName>
    </submittedName>
</protein>
<proteinExistence type="predicted"/>
<dbReference type="AlphaFoldDB" id="A0A5J5BLF2"/>
<reference evidence="1 2" key="1">
    <citation type="submission" date="2019-09" db="EMBL/GenBank/DDBJ databases">
        <title>A chromosome-level genome assembly of the Chinese tupelo Nyssa sinensis.</title>
        <authorList>
            <person name="Yang X."/>
            <person name="Kang M."/>
            <person name="Yang Y."/>
            <person name="Xiong H."/>
            <person name="Wang M."/>
            <person name="Zhang Z."/>
            <person name="Wang Z."/>
            <person name="Wu H."/>
            <person name="Ma T."/>
            <person name="Liu J."/>
            <person name="Xi Z."/>
        </authorList>
    </citation>
    <scope>NUCLEOTIDE SEQUENCE [LARGE SCALE GENOMIC DNA]</scope>
    <source>
        <strain evidence="1">J267</strain>
        <tissue evidence="1">Leaf</tissue>
    </source>
</reference>
<organism evidence="1 2">
    <name type="scientific">Nyssa sinensis</name>
    <dbReference type="NCBI Taxonomy" id="561372"/>
    <lineage>
        <taxon>Eukaryota</taxon>
        <taxon>Viridiplantae</taxon>
        <taxon>Streptophyta</taxon>
        <taxon>Embryophyta</taxon>
        <taxon>Tracheophyta</taxon>
        <taxon>Spermatophyta</taxon>
        <taxon>Magnoliopsida</taxon>
        <taxon>eudicotyledons</taxon>
        <taxon>Gunneridae</taxon>
        <taxon>Pentapetalae</taxon>
        <taxon>asterids</taxon>
        <taxon>Cornales</taxon>
        <taxon>Nyssaceae</taxon>
        <taxon>Nyssa</taxon>
    </lineage>
</organism>
<sequence>MATRITKPGLTTTGLVHLIFPQTNSSSSKPNLHQATSEKLSSLQGTPLFTSNQSTLDLTYSSSSLSNPSCTFFTRTQSSSSFSSFMLARAKPGISALSSKPNWGLWHHPFSSIHWKQNCRNHFIKHLDCNIPCLPYLGCHDLKSGTVFQSAIPEGRLPSYGPCAAGTNRSATTTPAPLQSISSLRLSSIDGTSRPAKKSYPQITDQVLDKSADKLQRTLFL</sequence>
<gene>
    <name evidence="1" type="ORF">F0562_021007</name>
</gene>
<dbReference type="Proteomes" id="UP000325577">
    <property type="component" value="Linkage Group LG11"/>
</dbReference>
<evidence type="ECO:0000313" key="2">
    <source>
        <dbReference type="Proteomes" id="UP000325577"/>
    </source>
</evidence>
<evidence type="ECO:0000313" key="1">
    <source>
        <dbReference type="EMBL" id="KAA8543498.1"/>
    </source>
</evidence>
<name>A0A5J5BLF2_9ASTE</name>
<accession>A0A5J5BLF2</accession>
<dbReference type="EMBL" id="CM018034">
    <property type="protein sequence ID" value="KAA8543498.1"/>
    <property type="molecule type" value="Genomic_DNA"/>
</dbReference>